<dbReference type="EMBL" id="NBSK02000002">
    <property type="protein sequence ID" value="KAJ0224033.1"/>
    <property type="molecule type" value="Genomic_DNA"/>
</dbReference>
<evidence type="ECO:0000256" key="1">
    <source>
        <dbReference type="SAM" id="Phobius"/>
    </source>
</evidence>
<organism evidence="3 4">
    <name type="scientific">Lactuca sativa</name>
    <name type="common">Garden lettuce</name>
    <dbReference type="NCBI Taxonomy" id="4236"/>
    <lineage>
        <taxon>Eukaryota</taxon>
        <taxon>Viridiplantae</taxon>
        <taxon>Streptophyta</taxon>
        <taxon>Embryophyta</taxon>
        <taxon>Tracheophyta</taxon>
        <taxon>Spermatophyta</taxon>
        <taxon>Magnoliopsida</taxon>
        <taxon>eudicotyledons</taxon>
        <taxon>Gunneridae</taxon>
        <taxon>Pentapetalae</taxon>
        <taxon>asterids</taxon>
        <taxon>campanulids</taxon>
        <taxon>Asterales</taxon>
        <taxon>Asteraceae</taxon>
        <taxon>Cichorioideae</taxon>
        <taxon>Cichorieae</taxon>
        <taxon>Lactucinae</taxon>
        <taxon>Lactuca</taxon>
    </lineage>
</organism>
<proteinExistence type="predicted"/>
<dbReference type="InterPro" id="IPR012337">
    <property type="entry name" value="RNaseH-like_sf"/>
</dbReference>
<dbReference type="InterPro" id="IPR008906">
    <property type="entry name" value="HATC_C_dom"/>
</dbReference>
<feature type="domain" description="HAT C-terminal dimerisation" evidence="2">
    <location>
        <begin position="81"/>
        <end position="139"/>
    </location>
</feature>
<dbReference type="PANTHER" id="PTHR23272">
    <property type="entry name" value="BED FINGER-RELATED"/>
    <property type="match status" value="1"/>
</dbReference>
<gene>
    <name evidence="3" type="ORF">LSAT_V11C200084620</name>
</gene>
<feature type="transmembrane region" description="Helical" evidence="1">
    <location>
        <begin position="162"/>
        <end position="185"/>
    </location>
</feature>
<reference evidence="3 4" key="1">
    <citation type="journal article" date="2017" name="Nat. Commun.">
        <title>Genome assembly with in vitro proximity ligation data and whole-genome triplication in lettuce.</title>
        <authorList>
            <person name="Reyes-Chin-Wo S."/>
            <person name="Wang Z."/>
            <person name="Yang X."/>
            <person name="Kozik A."/>
            <person name="Arikit S."/>
            <person name="Song C."/>
            <person name="Xia L."/>
            <person name="Froenicke L."/>
            <person name="Lavelle D.O."/>
            <person name="Truco M.J."/>
            <person name="Xia R."/>
            <person name="Zhu S."/>
            <person name="Xu C."/>
            <person name="Xu H."/>
            <person name="Xu X."/>
            <person name="Cox K."/>
            <person name="Korf I."/>
            <person name="Meyers B.C."/>
            <person name="Michelmore R.W."/>
        </authorList>
    </citation>
    <scope>NUCLEOTIDE SEQUENCE [LARGE SCALE GENOMIC DNA]</scope>
    <source>
        <strain evidence="4">cv. Salinas</strain>
        <tissue evidence="3">Seedlings</tissue>
    </source>
</reference>
<dbReference type="AlphaFoldDB" id="A0A9R1WKY9"/>
<keyword evidence="1" id="KW-0812">Transmembrane</keyword>
<dbReference type="PANTHER" id="PTHR23272:SF179">
    <property type="entry name" value="ZINC FINGER BED DOMAIN-CONTAINING PROTEIN RICESLEEPER 2-LIKE ISOFORM X1"/>
    <property type="match status" value="1"/>
</dbReference>
<keyword evidence="1" id="KW-1133">Transmembrane helix</keyword>
<dbReference type="SUPFAM" id="SSF53098">
    <property type="entry name" value="Ribonuclease H-like"/>
    <property type="match status" value="1"/>
</dbReference>
<keyword evidence="1" id="KW-0472">Membrane</keyword>
<sequence length="186" mass="21168">MALIYGDESPREVERIRKLTYNLVNEYKSHDAKETHSSFNTSDTGMDVDDFGDSLGGYDLFVSSTSNVDTYKFELDSYLEENWKTNGLKYPTLQQVVRDVLVIHVSIVASESTFSTVGRHVISHRNRLHLNLLEALVCVLGTHSNREKHLVKCEVVKDDDSISLFLSFCFLFCGNPLSHIIFILMI</sequence>
<evidence type="ECO:0000259" key="2">
    <source>
        <dbReference type="Pfam" id="PF05699"/>
    </source>
</evidence>
<keyword evidence="4" id="KW-1185">Reference proteome</keyword>
<dbReference type="Proteomes" id="UP000235145">
    <property type="component" value="Unassembled WGS sequence"/>
</dbReference>
<dbReference type="Pfam" id="PF05699">
    <property type="entry name" value="Dimer_Tnp_hAT"/>
    <property type="match status" value="1"/>
</dbReference>
<protein>
    <recommendedName>
        <fullName evidence="2">HAT C-terminal dimerisation domain-containing protein</fullName>
    </recommendedName>
</protein>
<evidence type="ECO:0000313" key="4">
    <source>
        <dbReference type="Proteomes" id="UP000235145"/>
    </source>
</evidence>
<comment type="caution">
    <text evidence="3">The sequence shown here is derived from an EMBL/GenBank/DDBJ whole genome shotgun (WGS) entry which is preliminary data.</text>
</comment>
<dbReference type="GO" id="GO:0046983">
    <property type="term" value="F:protein dimerization activity"/>
    <property type="evidence" value="ECO:0007669"/>
    <property type="project" value="InterPro"/>
</dbReference>
<evidence type="ECO:0000313" key="3">
    <source>
        <dbReference type="EMBL" id="KAJ0224033.1"/>
    </source>
</evidence>
<accession>A0A9R1WKY9</accession>
<name>A0A9R1WKY9_LACSA</name>